<evidence type="ECO:0000313" key="3">
    <source>
        <dbReference type="Proteomes" id="UP000494329"/>
    </source>
</evidence>
<dbReference type="Proteomes" id="UP000494329">
    <property type="component" value="Unassembled WGS sequence"/>
</dbReference>
<organism evidence="2 3">
    <name type="scientific">Paraburkholderia solisilvae</name>
    <dbReference type="NCBI Taxonomy" id="624376"/>
    <lineage>
        <taxon>Bacteria</taxon>
        <taxon>Pseudomonadati</taxon>
        <taxon>Pseudomonadota</taxon>
        <taxon>Betaproteobacteria</taxon>
        <taxon>Burkholderiales</taxon>
        <taxon>Burkholderiaceae</taxon>
        <taxon>Paraburkholderia</taxon>
    </lineage>
</organism>
<feature type="domain" description="DUF2134" evidence="1">
    <location>
        <begin position="54"/>
        <end position="139"/>
    </location>
</feature>
<reference evidence="2 3" key="1">
    <citation type="submission" date="2020-04" db="EMBL/GenBank/DDBJ databases">
        <authorList>
            <person name="De Canck E."/>
        </authorList>
    </citation>
    <scope>NUCLEOTIDE SEQUENCE [LARGE SCALE GENOMIC DNA]</scope>
    <source>
        <strain evidence="2 3">LMG 29739</strain>
    </source>
</reference>
<dbReference type="InterPro" id="IPR018705">
    <property type="entry name" value="DUF2134_membrane"/>
</dbReference>
<keyword evidence="3" id="KW-1185">Reference proteome</keyword>
<name>A0A6J5DWE3_9BURK</name>
<dbReference type="AlphaFoldDB" id="A0A6J5DWE3"/>
<sequence>MQRARAHRVQRGAIAVTAALWLAVAVAALGALDVGNVFLARRQLQRTADMAASAGAQSIGGAPGCGGATDAAKANATGNGLQPDATITVTCGRWDAPAAGAPVFDEDGTPLNAVQVDVARQIPYLFLGPSRTVHASATAKAVNIGTFAVATSTATLSGGVLNGLLNSLLGTNLSLGVLTFQNLASTRIKLGDLATALNAGSIDQLLKMNVSVADLAHAMVSALDASGTASADVTSALATIAATVPAGLKLNLGNSGSGNGLFALGLTDPQGALSAQVSALDMLMAAAQIANGTSAIDVSPVLNLGALANVSARLVVTQPPVIAVGEAGVDANGVARTSAHAAQVRLYVNLRIGNFNVLGLVSAGVLNLPLYIEVGDATASLQSTQCTGARQTSISKIGVQWGAAAVCVSNAAVLNPSNTTQPVNCSQPASVASLSVLGYPLLGVGLGNPSPPAGVQVALRASSPAGATPPTLNFNAQPGDADDYQSVNTNALGSASAGLLGQVITQLPNALYLSVGGVNVRLGNLGIYVALAPILNGAVDALKPALSQLDTLLVPLLQALGVQVGLATVHDIALSCGEAQLVN</sequence>
<protein>
    <recommendedName>
        <fullName evidence="1">DUF2134 domain-containing protein</fullName>
    </recommendedName>
</protein>
<evidence type="ECO:0000259" key="1">
    <source>
        <dbReference type="Pfam" id="PF09977"/>
    </source>
</evidence>
<dbReference type="Pfam" id="PF09977">
    <property type="entry name" value="Tad_C"/>
    <property type="match status" value="1"/>
</dbReference>
<accession>A0A6J5DWE3</accession>
<proteinExistence type="predicted"/>
<gene>
    <name evidence="2" type="ORF">LMG29739_02915</name>
</gene>
<evidence type="ECO:0000313" key="2">
    <source>
        <dbReference type="EMBL" id="CAB3758348.1"/>
    </source>
</evidence>
<dbReference type="EMBL" id="CADIKF010000020">
    <property type="protein sequence ID" value="CAB3758348.1"/>
    <property type="molecule type" value="Genomic_DNA"/>
</dbReference>